<evidence type="ECO:0000256" key="1">
    <source>
        <dbReference type="ARBA" id="ARBA00004572"/>
    </source>
</evidence>
<dbReference type="OrthoDB" id="10016939at2759"/>
<accession>A0A1Y2EXL7</accession>
<reference evidence="12 13" key="1">
    <citation type="submission" date="2016-07" db="EMBL/GenBank/DDBJ databases">
        <title>Pervasive Adenine N6-methylation of Active Genes in Fungi.</title>
        <authorList>
            <consortium name="DOE Joint Genome Institute"/>
            <person name="Mondo S.J."/>
            <person name="Dannebaum R.O."/>
            <person name="Kuo R.C."/>
            <person name="Labutti K."/>
            <person name="Haridas S."/>
            <person name="Kuo A."/>
            <person name="Salamov A."/>
            <person name="Ahrendt S.R."/>
            <person name="Lipzen A."/>
            <person name="Sullivan W."/>
            <person name="Andreopoulos W.B."/>
            <person name="Clum A."/>
            <person name="Lindquist E."/>
            <person name="Daum C."/>
            <person name="Ramamoorthy G.K."/>
            <person name="Gryganskyi A."/>
            <person name="Culley D."/>
            <person name="Magnuson J.K."/>
            <person name="James T.Y."/>
            <person name="O'Malley M.A."/>
            <person name="Stajich J.E."/>
            <person name="Spatafora J.W."/>
            <person name="Visel A."/>
            <person name="Grigoriev I.V."/>
        </authorList>
    </citation>
    <scope>NUCLEOTIDE SEQUENCE [LARGE SCALE GENOMIC DNA]</scope>
    <source>
        <strain evidence="12 13">62-1032</strain>
    </source>
</reference>
<evidence type="ECO:0000256" key="7">
    <source>
        <dbReference type="ARBA" id="ARBA00022989"/>
    </source>
</evidence>
<keyword evidence="6" id="KW-0653">Protein transport</keyword>
<dbReference type="GO" id="GO:0006886">
    <property type="term" value="P:intracellular protein transport"/>
    <property type="evidence" value="ECO:0007669"/>
    <property type="project" value="InterPro"/>
</dbReference>
<dbReference type="Proteomes" id="UP000193467">
    <property type="component" value="Unassembled WGS sequence"/>
</dbReference>
<comment type="caution">
    <text evidence="12">The sequence shown here is derived from an EMBL/GenBank/DDBJ whole genome shotgun (WGS) entry which is preliminary data.</text>
</comment>
<keyword evidence="5" id="KW-1000">Mitochondrion outer membrane</keyword>
<dbReference type="InterPro" id="IPR005683">
    <property type="entry name" value="Tom22"/>
</dbReference>
<keyword evidence="13" id="KW-1185">Reference proteome</keyword>
<evidence type="ECO:0000256" key="5">
    <source>
        <dbReference type="ARBA" id="ARBA00022787"/>
    </source>
</evidence>
<evidence type="ECO:0000256" key="10">
    <source>
        <dbReference type="ARBA" id="ARBA00023136"/>
    </source>
</evidence>
<dbReference type="PANTHER" id="PTHR12504">
    <property type="entry name" value="MITOCHONDRIAL IMPORT RECEPTOR SUBUNIT TOM22"/>
    <property type="match status" value="1"/>
</dbReference>
<dbReference type="CDD" id="cd22884">
    <property type="entry name" value="TOM22"/>
    <property type="match status" value="1"/>
</dbReference>
<keyword evidence="11" id="KW-0675">Receptor</keyword>
<evidence type="ECO:0000256" key="11">
    <source>
        <dbReference type="ARBA" id="ARBA00023170"/>
    </source>
</evidence>
<gene>
    <name evidence="12" type="ORF">BCR35DRAFT_305879</name>
</gene>
<evidence type="ECO:0000313" key="13">
    <source>
        <dbReference type="Proteomes" id="UP000193467"/>
    </source>
</evidence>
<keyword evidence="10" id="KW-0472">Membrane</keyword>
<keyword evidence="3" id="KW-0813">Transport</keyword>
<keyword evidence="9" id="KW-0496">Mitochondrion</keyword>
<evidence type="ECO:0000256" key="6">
    <source>
        <dbReference type="ARBA" id="ARBA00022927"/>
    </source>
</evidence>
<evidence type="ECO:0000256" key="4">
    <source>
        <dbReference type="ARBA" id="ARBA00022692"/>
    </source>
</evidence>
<evidence type="ECO:0000256" key="9">
    <source>
        <dbReference type="ARBA" id="ARBA00023128"/>
    </source>
</evidence>
<evidence type="ECO:0000256" key="2">
    <source>
        <dbReference type="ARBA" id="ARBA00009874"/>
    </source>
</evidence>
<dbReference type="AlphaFoldDB" id="A0A1Y2EXL7"/>
<dbReference type="FunCoup" id="A0A1Y2EXL7">
    <property type="interactions" value="117"/>
</dbReference>
<evidence type="ECO:0000256" key="8">
    <source>
        <dbReference type="ARBA" id="ARBA00023010"/>
    </source>
</evidence>
<comment type="similarity">
    <text evidence="2">Belongs to the Tom22 family.</text>
</comment>
<keyword evidence="4" id="KW-0812">Transmembrane</keyword>
<evidence type="ECO:0000256" key="3">
    <source>
        <dbReference type="ARBA" id="ARBA00022448"/>
    </source>
</evidence>
<comment type="subcellular location">
    <subcellularLocation>
        <location evidence="1">Mitochondrion outer membrane</location>
        <topology evidence="1">Single-pass membrane protein</topology>
    </subcellularLocation>
</comment>
<dbReference type="GO" id="GO:0005741">
    <property type="term" value="C:mitochondrial outer membrane"/>
    <property type="evidence" value="ECO:0007669"/>
    <property type="project" value="UniProtKB-SubCell"/>
</dbReference>
<name>A0A1Y2EXL7_9BASI</name>
<organism evidence="12 13">
    <name type="scientific">Leucosporidium creatinivorum</name>
    <dbReference type="NCBI Taxonomy" id="106004"/>
    <lineage>
        <taxon>Eukaryota</taxon>
        <taxon>Fungi</taxon>
        <taxon>Dikarya</taxon>
        <taxon>Basidiomycota</taxon>
        <taxon>Pucciniomycotina</taxon>
        <taxon>Microbotryomycetes</taxon>
        <taxon>Leucosporidiales</taxon>
        <taxon>Leucosporidium</taxon>
    </lineage>
</organism>
<dbReference type="Pfam" id="PF04281">
    <property type="entry name" value="Tom22"/>
    <property type="match status" value="1"/>
</dbReference>
<proteinExistence type="inferred from homology"/>
<keyword evidence="7" id="KW-1133">Transmembrane helix</keyword>
<protein>
    <submittedName>
        <fullName evidence="12">Mitochondrial import translocase, subunit Tom22</fullName>
    </submittedName>
</protein>
<keyword evidence="8" id="KW-0811">Translocation</keyword>
<evidence type="ECO:0000313" key="12">
    <source>
        <dbReference type="EMBL" id="ORY76237.1"/>
    </source>
</evidence>
<sequence length="139" mass="14627">MVNIVEVNDNEDWSDSSSVASSLEDSEEKELALYDPSAETIRERLAALKDMVPPSTRQAVADSFATTASWAKWTGSKIGSAAWIVTTSALVVGLPLMLSIEGEAAIVAQEKEYLGAQAAQNPQFGAAPNAPTTVVPAGF</sequence>
<dbReference type="PANTHER" id="PTHR12504:SF0">
    <property type="entry name" value="MITOCHONDRIAL IMPORT RECEPTOR SUBUNIT TOM22 HOMOLOG"/>
    <property type="match status" value="1"/>
</dbReference>
<dbReference type="EMBL" id="MCGR01000035">
    <property type="protein sequence ID" value="ORY76237.1"/>
    <property type="molecule type" value="Genomic_DNA"/>
</dbReference>
<dbReference type="STRING" id="106004.A0A1Y2EXL7"/>
<dbReference type="InParanoid" id="A0A1Y2EXL7"/>